<gene>
    <name evidence="1" type="ORF">DPMN_074834</name>
</gene>
<organism evidence="1 2">
    <name type="scientific">Dreissena polymorpha</name>
    <name type="common">Zebra mussel</name>
    <name type="synonym">Mytilus polymorpha</name>
    <dbReference type="NCBI Taxonomy" id="45954"/>
    <lineage>
        <taxon>Eukaryota</taxon>
        <taxon>Metazoa</taxon>
        <taxon>Spiralia</taxon>
        <taxon>Lophotrochozoa</taxon>
        <taxon>Mollusca</taxon>
        <taxon>Bivalvia</taxon>
        <taxon>Autobranchia</taxon>
        <taxon>Heteroconchia</taxon>
        <taxon>Euheterodonta</taxon>
        <taxon>Imparidentia</taxon>
        <taxon>Neoheterodontei</taxon>
        <taxon>Myida</taxon>
        <taxon>Dreissenoidea</taxon>
        <taxon>Dreissenidae</taxon>
        <taxon>Dreissena</taxon>
    </lineage>
</organism>
<evidence type="ECO:0000313" key="1">
    <source>
        <dbReference type="EMBL" id="KAH3699872.1"/>
    </source>
</evidence>
<sequence>MSGRPAQFVLDYESDDRGFDPPSITCVVSGHSPLINLISSATVVSYWHKCVHLVLVNLKNCELVNNAVL</sequence>
<comment type="caution">
    <text evidence="1">The sequence shown here is derived from an EMBL/GenBank/DDBJ whole genome shotgun (WGS) entry which is preliminary data.</text>
</comment>
<reference evidence="1" key="2">
    <citation type="submission" date="2020-11" db="EMBL/GenBank/DDBJ databases">
        <authorList>
            <person name="McCartney M.A."/>
            <person name="Auch B."/>
            <person name="Kono T."/>
            <person name="Mallez S."/>
            <person name="Becker A."/>
            <person name="Gohl D.M."/>
            <person name="Silverstein K.A.T."/>
            <person name="Koren S."/>
            <person name="Bechman K.B."/>
            <person name="Herman A."/>
            <person name="Abrahante J.E."/>
            <person name="Garbe J."/>
        </authorList>
    </citation>
    <scope>NUCLEOTIDE SEQUENCE</scope>
    <source>
        <strain evidence="1">Duluth1</strain>
        <tissue evidence="1">Whole animal</tissue>
    </source>
</reference>
<dbReference type="AlphaFoldDB" id="A0A9D4BNT6"/>
<name>A0A9D4BNT6_DREPO</name>
<evidence type="ECO:0000313" key="2">
    <source>
        <dbReference type="Proteomes" id="UP000828390"/>
    </source>
</evidence>
<protein>
    <submittedName>
        <fullName evidence="1">Uncharacterized protein</fullName>
    </submittedName>
</protein>
<accession>A0A9D4BNT6</accession>
<proteinExistence type="predicted"/>
<reference evidence="1" key="1">
    <citation type="journal article" date="2019" name="bioRxiv">
        <title>The Genome of the Zebra Mussel, Dreissena polymorpha: A Resource for Invasive Species Research.</title>
        <authorList>
            <person name="McCartney M.A."/>
            <person name="Auch B."/>
            <person name="Kono T."/>
            <person name="Mallez S."/>
            <person name="Zhang Y."/>
            <person name="Obille A."/>
            <person name="Becker A."/>
            <person name="Abrahante J.E."/>
            <person name="Garbe J."/>
            <person name="Badalamenti J.P."/>
            <person name="Herman A."/>
            <person name="Mangelson H."/>
            <person name="Liachko I."/>
            <person name="Sullivan S."/>
            <person name="Sone E.D."/>
            <person name="Koren S."/>
            <person name="Silverstein K.A.T."/>
            <person name="Beckman K.B."/>
            <person name="Gohl D.M."/>
        </authorList>
    </citation>
    <scope>NUCLEOTIDE SEQUENCE</scope>
    <source>
        <strain evidence="1">Duluth1</strain>
        <tissue evidence="1">Whole animal</tissue>
    </source>
</reference>
<dbReference type="EMBL" id="JAIWYP010000015">
    <property type="protein sequence ID" value="KAH3699872.1"/>
    <property type="molecule type" value="Genomic_DNA"/>
</dbReference>
<keyword evidence="2" id="KW-1185">Reference proteome</keyword>
<dbReference type="Proteomes" id="UP000828390">
    <property type="component" value="Unassembled WGS sequence"/>
</dbReference>